<reference evidence="1 2" key="1">
    <citation type="journal article" date="2022" name="Front. Cell. Infect. Microbiol.">
        <title>The Genomes of Two Strains of Taenia crassiceps the Animal Model for the Study of Human Cysticercosis.</title>
        <authorList>
            <person name="Bobes R.J."/>
            <person name="Estrada K."/>
            <person name="Rios-Valencia D.G."/>
            <person name="Calderon-Gallegos A."/>
            <person name="de la Torre P."/>
            <person name="Carrero J.C."/>
            <person name="Sanchez-Flores A."/>
            <person name="Laclette J.P."/>
        </authorList>
    </citation>
    <scope>NUCLEOTIDE SEQUENCE [LARGE SCALE GENOMIC DNA]</scope>
    <source>
        <strain evidence="1">WFUcys</strain>
    </source>
</reference>
<accession>A0ABR4QFQ3</accession>
<organism evidence="1 2">
    <name type="scientific">Taenia crassiceps</name>
    <dbReference type="NCBI Taxonomy" id="6207"/>
    <lineage>
        <taxon>Eukaryota</taxon>
        <taxon>Metazoa</taxon>
        <taxon>Spiralia</taxon>
        <taxon>Lophotrochozoa</taxon>
        <taxon>Platyhelminthes</taxon>
        <taxon>Cestoda</taxon>
        <taxon>Eucestoda</taxon>
        <taxon>Cyclophyllidea</taxon>
        <taxon>Taeniidae</taxon>
        <taxon>Taenia</taxon>
    </lineage>
</organism>
<keyword evidence="2" id="KW-1185">Reference proteome</keyword>
<protein>
    <submittedName>
        <fullName evidence="1">Uncharacterized protein</fullName>
    </submittedName>
</protein>
<dbReference type="EMBL" id="JAKROA010000003">
    <property type="protein sequence ID" value="KAL5108469.1"/>
    <property type="molecule type" value="Genomic_DNA"/>
</dbReference>
<sequence length="129" mass="14486">MAMLLREQIPNGAGMRYGSWWNSDSNQHLLEEARDTISTGKGKNDVVWPLSHITMTEEIAQGHTLTFHDLEVHLRRSINSGGRAEKLPALEALPTNEVRSGLLIRNTMVSFGQMRPRKPIDTPMIPALE</sequence>
<dbReference type="Proteomes" id="UP001651158">
    <property type="component" value="Unassembled WGS sequence"/>
</dbReference>
<evidence type="ECO:0000313" key="2">
    <source>
        <dbReference type="Proteomes" id="UP001651158"/>
    </source>
</evidence>
<proteinExistence type="predicted"/>
<name>A0ABR4QFQ3_9CEST</name>
<comment type="caution">
    <text evidence="1">The sequence shown here is derived from an EMBL/GenBank/DDBJ whole genome shotgun (WGS) entry which is preliminary data.</text>
</comment>
<gene>
    <name evidence="1" type="ORF">TcWFU_001350</name>
</gene>
<evidence type="ECO:0000313" key="1">
    <source>
        <dbReference type="EMBL" id="KAL5108469.1"/>
    </source>
</evidence>